<sequence length="107" mass="12284">MTKFFNNTKIEDNSTKVLSKEVTKVDFCFTYRPNAHEYTNIHRHIAGMGLSNALSVVNNAKLAKVFSEEVDDYKLELTEIMKSANNENKANEELKKQITELENNNNL</sequence>
<evidence type="ECO:0000256" key="1">
    <source>
        <dbReference type="SAM" id="Coils"/>
    </source>
</evidence>
<accession>A0A9N9CH90</accession>
<feature type="coiled-coil region" evidence="1">
    <location>
        <begin position="77"/>
        <end position="107"/>
    </location>
</feature>
<keyword evidence="1" id="KW-0175">Coiled coil</keyword>
<keyword evidence="3" id="KW-1185">Reference proteome</keyword>
<dbReference type="Proteomes" id="UP000789831">
    <property type="component" value="Unassembled WGS sequence"/>
</dbReference>
<organism evidence="2 3">
    <name type="scientific">Ambispora gerdemannii</name>
    <dbReference type="NCBI Taxonomy" id="144530"/>
    <lineage>
        <taxon>Eukaryota</taxon>
        <taxon>Fungi</taxon>
        <taxon>Fungi incertae sedis</taxon>
        <taxon>Mucoromycota</taxon>
        <taxon>Glomeromycotina</taxon>
        <taxon>Glomeromycetes</taxon>
        <taxon>Archaeosporales</taxon>
        <taxon>Ambisporaceae</taxon>
        <taxon>Ambispora</taxon>
    </lineage>
</organism>
<reference evidence="2" key="1">
    <citation type="submission" date="2021-06" db="EMBL/GenBank/DDBJ databases">
        <authorList>
            <person name="Kallberg Y."/>
            <person name="Tangrot J."/>
            <person name="Rosling A."/>
        </authorList>
    </citation>
    <scope>NUCLEOTIDE SEQUENCE</scope>
    <source>
        <strain evidence="2">MT106</strain>
    </source>
</reference>
<proteinExistence type="predicted"/>
<dbReference type="EMBL" id="CAJVPL010002215">
    <property type="protein sequence ID" value="CAG8603495.1"/>
    <property type="molecule type" value="Genomic_DNA"/>
</dbReference>
<protein>
    <submittedName>
        <fullName evidence="2">259_t:CDS:1</fullName>
    </submittedName>
</protein>
<name>A0A9N9CH90_9GLOM</name>
<dbReference type="AlphaFoldDB" id="A0A9N9CH90"/>
<gene>
    <name evidence="2" type="ORF">AGERDE_LOCUS9220</name>
</gene>
<evidence type="ECO:0000313" key="2">
    <source>
        <dbReference type="EMBL" id="CAG8603495.1"/>
    </source>
</evidence>
<evidence type="ECO:0000313" key="3">
    <source>
        <dbReference type="Proteomes" id="UP000789831"/>
    </source>
</evidence>
<comment type="caution">
    <text evidence="2">The sequence shown here is derived from an EMBL/GenBank/DDBJ whole genome shotgun (WGS) entry which is preliminary data.</text>
</comment>